<protein>
    <submittedName>
        <fullName evidence="8">Transcriptional regulator WAR1</fullName>
    </submittedName>
</protein>
<accession>A0A7J6J8L1</accession>
<evidence type="ECO:0000256" key="3">
    <source>
        <dbReference type="ARBA" id="ARBA00023125"/>
    </source>
</evidence>
<dbReference type="CDD" id="cd00067">
    <property type="entry name" value="GAL4"/>
    <property type="match status" value="1"/>
</dbReference>
<keyword evidence="4" id="KW-0804">Transcription</keyword>
<reference evidence="8 9" key="2">
    <citation type="submission" date="2020-04" db="EMBL/GenBank/DDBJ databases">
        <title>Genome sequencing and assembly of multiple isolates from the Colletotrichum gloeosporioides species complex.</title>
        <authorList>
            <person name="Gan P."/>
            <person name="Shirasu K."/>
        </authorList>
    </citation>
    <scope>NUCLEOTIDE SEQUENCE [LARGE SCALE GENOMIC DNA]</scope>
    <source>
        <strain evidence="8 9">Nara gc5</strain>
    </source>
</reference>
<dbReference type="Gene3D" id="4.10.240.10">
    <property type="entry name" value="Zn(2)-C6 fungal-type DNA-binding domain"/>
    <property type="match status" value="1"/>
</dbReference>
<name>A0A7J6J8L1_COLFN</name>
<dbReference type="RefSeq" id="XP_031879025.2">
    <property type="nucleotide sequence ID" value="XM_032024270.2"/>
</dbReference>
<dbReference type="GO" id="GO:0000976">
    <property type="term" value="F:transcription cis-regulatory region binding"/>
    <property type="evidence" value="ECO:0007669"/>
    <property type="project" value="TreeGrafter"/>
</dbReference>
<keyword evidence="2" id="KW-0805">Transcription regulation</keyword>
<dbReference type="SUPFAM" id="SSF57701">
    <property type="entry name" value="Zn2/Cys6 DNA-binding domain"/>
    <property type="match status" value="1"/>
</dbReference>
<dbReference type="InterPro" id="IPR001138">
    <property type="entry name" value="Zn2Cys6_DnaBD"/>
</dbReference>
<evidence type="ECO:0000256" key="5">
    <source>
        <dbReference type="ARBA" id="ARBA00023242"/>
    </source>
</evidence>
<dbReference type="GO" id="GO:0005634">
    <property type="term" value="C:nucleus"/>
    <property type="evidence" value="ECO:0007669"/>
    <property type="project" value="UniProtKB-SubCell"/>
</dbReference>
<sequence length="713" mass="80559">MTNISPEEEGSSPEFIANAKKLRACSNCARLKIRCRWPPATEHGEPTDCTRCSRMNIRCRVPEPVPRKKRGKSSRVTELEKKIDGLVNLFQTQQQTKQHGAQALTPATSSSTYEENQLRGLLPCAGLPMPQADTEASSNAVTPDPHCSTQHTPDVGPSNTLQLVPGLSLTMDQAEEYLNIYRTRMVPHFPFIPIHVNVTARELHSQKRFLFWCIMQALIPQEAPVQKAVDDWIRHHAAVHIIVNRERKLELLQGLLIYIACYAWGDVHIHLGMSANGLLQLAIGMVSDMSVNTLAGPLAWMPKTMLSDAWAVISKGKHFETPKQTLEEQRAVLGGYFIASSVAISMRRSPQVQWSAYMARCCRTIREAGEFATDSSLIAFVRMQHITDRLRSLFPIYDRDEDTAAPFFKEHYSAIFSSIRKEMEDLQKEEPGIHKDNPLVWCHYVTLAVRLYEPALGMRPMSPADTPSPTEPYSRTEALWKCLECVQAAMDALMSIPAEMYAYLPFTLVSSTAFVMMAANRLLLEDGSPDWDVTIARQKIPHAENAQRMADRFEEADNVALVVGQKRRLFEDQTSRWANYAYRARWMKNWYLSKVSPPQREPSAEQPPNNAEGSANDPSMSWVDDVTMDKMFWGQMIVDGFGQMPYDFQFGNDSMQTLQGIMWQDGMSTTETMAMANMIPHVESKIPSTDPYDNTLSSSLRYCTSLNSFLPRA</sequence>
<keyword evidence="3" id="KW-0238">DNA-binding</keyword>
<feature type="domain" description="Zn(2)-C6 fungal-type" evidence="7">
    <location>
        <begin position="24"/>
        <end position="61"/>
    </location>
</feature>
<evidence type="ECO:0000256" key="1">
    <source>
        <dbReference type="ARBA" id="ARBA00004123"/>
    </source>
</evidence>
<keyword evidence="9" id="KW-1185">Reference proteome</keyword>
<evidence type="ECO:0000313" key="8">
    <source>
        <dbReference type="EMBL" id="KAF4486191.1"/>
    </source>
</evidence>
<evidence type="ECO:0000313" key="9">
    <source>
        <dbReference type="Proteomes" id="UP000011096"/>
    </source>
</evidence>
<feature type="compositionally biased region" description="Polar residues" evidence="6">
    <location>
        <begin position="134"/>
        <end position="158"/>
    </location>
</feature>
<proteinExistence type="predicted"/>
<dbReference type="PROSITE" id="PS50048">
    <property type="entry name" value="ZN2_CY6_FUNGAL_2"/>
    <property type="match status" value="1"/>
</dbReference>
<feature type="region of interest" description="Disordered" evidence="6">
    <location>
        <begin position="597"/>
        <end position="620"/>
    </location>
</feature>
<feature type="compositionally biased region" description="Polar residues" evidence="6">
    <location>
        <begin position="606"/>
        <end position="619"/>
    </location>
</feature>
<feature type="region of interest" description="Disordered" evidence="6">
    <location>
        <begin position="132"/>
        <end position="158"/>
    </location>
</feature>
<dbReference type="InterPro" id="IPR036864">
    <property type="entry name" value="Zn2-C6_fun-type_DNA-bd_sf"/>
</dbReference>
<dbReference type="EMBL" id="ANPB02000003">
    <property type="protein sequence ID" value="KAF4486191.1"/>
    <property type="molecule type" value="Genomic_DNA"/>
</dbReference>
<dbReference type="AlphaFoldDB" id="A0A7J6J8L1"/>
<dbReference type="InterPro" id="IPR051089">
    <property type="entry name" value="prtT"/>
</dbReference>
<comment type="subcellular location">
    <subcellularLocation>
        <location evidence="1">Nucleus</location>
    </subcellularLocation>
</comment>
<evidence type="ECO:0000256" key="6">
    <source>
        <dbReference type="SAM" id="MobiDB-lite"/>
    </source>
</evidence>
<dbReference type="GeneID" id="43608438"/>
<dbReference type="InParanoid" id="A0A7J6J8L1"/>
<evidence type="ECO:0000259" key="7">
    <source>
        <dbReference type="PROSITE" id="PS50048"/>
    </source>
</evidence>
<dbReference type="GO" id="GO:0008270">
    <property type="term" value="F:zinc ion binding"/>
    <property type="evidence" value="ECO:0007669"/>
    <property type="project" value="InterPro"/>
</dbReference>
<dbReference type="PANTHER" id="PTHR31845:SF10">
    <property type="entry name" value="ZN(II)2CYS6 TRANSCRIPTION FACTOR (EUROFUNG)"/>
    <property type="match status" value="1"/>
</dbReference>
<evidence type="ECO:0000256" key="4">
    <source>
        <dbReference type="ARBA" id="ARBA00023163"/>
    </source>
</evidence>
<dbReference type="Proteomes" id="UP000011096">
    <property type="component" value="Unassembled WGS sequence"/>
</dbReference>
<dbReference type="GO" id="GO:0000981">
    <property type="term" value="F:DNA-binding transcription factor activity, RNA polymerase II-specific"/>
    <property type="evidence" value="ECO:0007669"/>
    <property type="project" value="InterPro"/>
</dbReference>
<keyword evidence="5" id="KW-0539">Nucleus</keyword>
<dbReference type="PANTHER" id="PTHR31845">
    <property type="entry name" value="FINGER DOMAIN PROTEIN, PUTATIVE-RELATED"/>
    <property type="match status" value="1"/>
</dbReference>
<organism evidence="8 9">
    <name type="scientific">Colletotrichum fructicola (strain Nara gc5)</name>
    <name type="common">Anthracnose fungus</name>
    <name type="synonym">Colletotrichum gloeosporioides (strain Nara gc5)</name>
    <dbReference type="NCBI Taxonomy" id="1213859"/>
    <lineage>
        <taxon>Eukaryota</taxon>
        <taxon>Fungi</taxon>
        <taxon>Dikarya</taxon>
        <taxon>Ascomycota</taxon>
        <taxon>Pezizomycotina</taxon>
        <taxon>Sordariomycetes</taxon>
        <taxon>Hypocreomycetidae</taxon>
        <taxon>Glomerellales</taxon>
        <taxon>Glomerellaceae</taxon>
        <taxon>Colletotrichum</taxon>
        <taxon>Colletotrichum gloeosporioides species complex</taxon>
    </lineage>
</organism>
<comment type="caution">
    <text evidence="8">The sequence shown here is derived from an EMBL/GenBank/DDBJ whole genome shotgun (WGS) entry which is preliminary data.</text>
</comment>
<reference evidence="8 9" key="1">
    <citation type="submission" date="2012-08" db="EMBL/GenBank/DDBJ databases">
        <authorList>
            <person name="Gan P.H.P."/>
            <person name="Ikeda K."/>
            <person name="Irieda H."/>
            <person name="Narusaka M."/>
            <person name="O'Connell R.J."/>
            <person name="Narusaka Y."/>
            <person name="Takano Y."/>
            <person name="Kubo Y."/>
            <person name="Shirasu K."/>
        </authorList>
    </citation>
    <scope>NUCLEOTIDE SEQUENCE [LARGE SCALE GENOMIC DNA]</scope>
    <source>
        <strain evidence="8 9">Nara gc5</strain>
    </source>
</reference>
<gene>
    <name evidence="8" type="primary">WAR1-2</name>
    <name evidence="8" type="ORF">CGGC5_v005722</name>
</gene>
<dbReference type="OrthoDB" id="5217604at2759"/>
<evidence type="ECO:0000256" key="2">
    <source>
        <dbReference type="ARBA" id="ARBA00023015"/>
    </source>
</evidence>